<dbReference type="Proteomes" id="UP000028493">
    <property type="component" value="Unassembled WGS sequence"/>
</dbReference>
<accession>A0A077PWY7</accession>
<proteinExistence type="predicted"/>
<dbReference type="HOGENOM" id="CLU_2995701_0_0_6"/>
<evidence type="ECO:0000313" key="2">
    <source>
        <dbReference type="Proteomes" id="UP000028493"/>
    </source>
</evidence>
<organism evidence="1 2">
    <name type="scientific">Xenorhabdus bovienii str. kraussei Becker Underwood</name>
    <dbReference type="NCBI Taxonomy" id="1398204"/>
    <lineage>
        <taxon>Bacteria</taxon>
        <taxon>Pseudomonadati</taxon>
        <taxon>Pseudomonadota</taxon>
        <taxon>Gammaproteobacteria</taxon>
        <taxon>Enterobacterales</taxon>
        <taxon>Morganellaceae</taxon>
        <taxon>Xenorhabdus</taxon>
    </lineage>
</organism>
<dbReference type="EMBL" id="CBSZ010000351">
    <property type="protein sequence ID" value="CDH25643.1"/>
    <property type="molecule type" value="Genomic_DNA"/>
</dbReference>
<comment type="caution">
    <text evidence="1">The sequence shown here is derived from an EMBL/GenBank/DDBJ whole genome shotgun (WGS) entry which is preliminary data.</text>
</comment>
<gene>
    <name evidence="1" type="ORF">XBKB1_4140071</name>
</gene>
<reference evidence="1" key="1">
    <citation type="submission" date="2013-07" db="EMBL/GenBank/DDBJ databases">
        <title>Sub-species coevolution in mutualistic symbiosis.</title>
        <authorList>
            <person name="Murfin K."/>
            <person name="Klassen J."/>
            <person name="Lee M."/>
            <person name="Forst S."/>
            <person name="Stock P."/>
            <person name="Goodrich-Blair H."/>
        </authorList>
    </citation>
    <scope>NUCLEOTIDE SEQUENCE [LARGE SCALE GENOMIC DNA]</scope>
    <source>
        <strain evidence="1">Kraussei Becker Underwood</strain>
    </source>
</reference>
<dbReference type="AlphaFoldDB" id="A0A077PWY7"/>
<name>A0A077PWY7_XENBV</name>
<dbReference type="RefSeq" id="WP_155272069.1">
    <property type="nucleotide sequence ID" value="NZ_CAWLXS010000397.1"/>
</dbReference>
<sequence length="57" mass="6807">MSDNIVVGIDMAKRKFDVAVWLDKHHYKTKIFSNDFTGFNEFIDWRKPSSNKKHLHL</sequence>
<protein>
    <recommendedName>
        <fullName evidence="3">Transposase</fullName>
    </recommendedName>
</protein>
<evidence type="ECO:0000313" key="1">
    <source>
        <dbReference type="EMBL" id="CDH25643.1"/>
    </source>
</evidence>
<evidence type="ECO:0008006" key="3">
    <source>
        <dbReference type="Google" id="ProtNLM"/>
    </source>
</evidence>